<keyword evidence="10" id="KW-0406">Ion transport</keyword>
<dbReference type="GO" id="GO:0005509">
    <property type="term" value="F:calcium ion binding"/>
    <property type="evidence" value="ECO:0007669"/>
    <property type="project" value="InterPro"/>
</dbReference>
<feature type="transmembrane region" description="Helical" evidence="15">
    <location>
        <begin position="179"/>
        <end position="198"/>
    </location>
</feature>
<dbReference type="GO" id="GO:0098703">
    <property type="term" value="P:calcium ion import across plasma membrane"/>
    <property type="evidence" value="ECO:0007669"/>
    <property type="project" value="TreeGrafter"/>
</dbReference>
<evidence type="ECO:0000313" key="17">
    <source>
        <dbReference type="EMBL" id="CAJ1404666.1"/>
    </source>
</evidence>
<evidence type="ECO:0000256" key="11">
    <source>
        <dbReference type="ARBA" id="ARBA00023136"/>
    </source>
</evidence>
<keyword evidence="9 15" id="KW-1133">Transmembrane helix</keyword>
<keyword evidence="5" id="KW-0107">Calcium channel</keyword>
<dbReference type="Pfam" id="PF00520">
    <property type="entry name" value="Ion_trans"/>
    <property type="match status" value="1"/>
</dbReference>
<dbReference type="InterPro" id="IPR011992">
    <property type="entry name" value="EF-hand-dom_pair"/>
</dbReference>
<name>A0AA36JFG1_9DINO</name>
<evidence type="ECO:0000256" key="15">
    <source>
        <dbReference type="SAM" id="Phobius"/>
    </source>
</evidence>
<dbReference type="PROSITE" id="PS50222">
    <property type="entry name" value="EF_HAND_2"/>
    <property type="match status" value="1"/>
</dbReference>
<organism evidence="17 18">
    <name type="scientific">Effrenium voratum</name>
    <dbReference type="NCBI Taxonomy" id="2562239"/>
    <lineage>
        <taxon>Eukaryota</taxon>
        <taxon>Sar</taxon>
        <taxon>Alveolata</taxon>
        <taxon>Dinophyceae</taxon>
        <taxon>Suessiales</taxon>
        <taxon>Symbiodiniaceae</taxon>
        <taxon>Effrenium</taxon>
    </lineage>
</organism>
<feature type="transmembrane region" description="Helical" evidence="15">
    <location>
        <begin position="218"/>
        <end position="239"/>
    </location>
</feature>
<evidence type="ECO:0000256" key="13">
    <source>
        <dbReference type="ARBA" id="ARBA00023303"/>
    </source>
</evidence>
<keyword evidence="7" id="KW-0106">Calcium</keyword>
<evidence type="ECO:0000256" key="2">
    <source>
        <dbReference type="ARBA" id="ARBA00022448"/>
    </source>
</evidence>
<keyword evidence="6 15" id="KW-0812">Transmembrane</keyword>
<dbReference type="AlphaFoldDB" id="A0AA36JFG1"/>
<dbReference type="Gene3D" id="1.10.287.70">
    <property type="match status" value="1"/>
</dbReference>
<dbReference type="InterPro" id="IPR050599">
    <property type="entry name" value="VDCC_alpha-1_subunit"/>
</dbReference>
<keyword evidence="4" id="KW-0109">Calcium transport</keyword>
<evidence type="ECO:0000313" key="18">
    <source>
        <dbReference type="Proteomes" id="UP001178507"/>
    </source>
</evidence>
<dbReference type="Gene3D" id="1.10.238.10">
    <property type="entry name" value="EF-hand"/>
    <property type="match status" value="1"/>
</dbReference>
<dbReference type="SUPFAM" id="SSF81324">
    <property type="entry name" value="Voltage-gated potassium channels"/>
    <property type="match status" value="1"/>
</dbReference>
<evidence type="ECO:0000256" key="12">
    <source>
        <dbReference type="ARBA" id="ARBA00023180"/>
    </source>
</evidence>
<evidence type="ECO:0000256" key="14">
    <source>
        <dbReference type="SAM" id="MobiDB-lite"/>
    </source>
</evidence>
<keyword evidence="18" id="KW-1185">Reference proteome</keyword>
<feature type="transmembrane region" description="Helical" evidence="15">
    <location>
        <begin position="322"/>
        <end position="345"/>
    </location>
</feature>
<comment type="caution">
    <text evidence="17">The sequence shown here is derived from an EMBL/GenBank/DDBJ whole genome shotgun (WGS) entry which is preliminary data.</text>
</comment>
<feature type="region of interest" description="Disordered" evidence="14">
    <location>
        <begin position="91"/>
        <end position="155"/>
    </location>
</feature>
<evidence type="ECO:0000256" key="5">
    <source>
        <dbReference type="ARBA" id="ARBA00022673"/>
    </source>
</evidence>
<feature type="compositionally biased region" description="Basic and acidic residues" evidence="14">
    <location>
        <begin position="137"/>
        <end position="149"/>
    </location>
</feature>
<reference evidence="17" key="1">
    <citation type="submission" date="2023-08" db="EMBL/GenBank/DDBJ databases">
        <authorList>
            <person name="Chen Y."/>
            <person name="Shah S."/>
            <person name="Dougan E. K."/>
            <person name="Thang M."/>
            <person name="Chan C."/>
        </authorList>
    </citation>
    <scope>NUCLEOTIDE SEQUENCE</scope>
</reference>
<evidence type="ECO:0000256" key="7">
    <source>
        <dbReference type="ARBA" id="ARBA00022837"/>
    </source>
</evidence>
<evidence type="ECO:0000256" key="4">
    <source>
        <dbReference type="ARBA" id="ARBA00022568"/>
    </source>
</evidence>
<dbReference type="GO" id="GO:0008331">
    <property type="term" value="F:high voltage-gated calcium channel activity"/>
    <property type="evidence" value="ECO:0007669"/>
    <property type="project" value="TreeGrafter"/>
</dbReference>
<dbReference type="Proteomes" id="UP001178507">
    <property type="component" value="Unassembled WGS sequence"/>
</dbReference>
<dbReference type="SUPFAM" id="SSF47473">
    <property type="entry name" value="EF-hand"/>
    <property type="match status" value="1"/>
</dbReference>
<keyword evidence="3" id="KW-0597">Phosphoprotein</keyword>
<protein>
    <recommendedName>
        <fullName evidence="16">EF-hand domain-containing protein</fullName>
    </recommendedName>
</protein>
<comment type="subcellular location">
    <subcellularLocation>
        <location evidence="1">Membrane</location>
        <topology evidence="1">Multi-pass membrane protein</topology>
    </subcellularLocation>
</comment>
<evidence type="ECO:0000256" key="3">
    <source>
        <dbReference type="ARBA" id="ARBA00022553"/>
    </source>
</evidence>
<evidence type="ECO:0000256" key="1">
    <source>
        <dbReference type="ARBA" id="ARBA00004141"/>
    </source>
</evidence>
<dbReference type="PANTHER" id="PTHR45628:SF7">
    <property type="entry name" value="VOLTAGE-DEPENDENT CALCIUM CHANNEL TYPE A SUBUNIT ALPHA-1"/>
    <property type="match status" value="1"/>
</dbReference>
<accession>A0AA36JFG1</accession>
<keyword evidence="2" id="KW-0813">Transport</keyword>
<feature type="transmembrane region" description="Helical" evidence="15">
    <location>
        <begin position="259"/>
        <end position="279"/>
    </location>
</feature>
<dbReference type="EMBL" id="CAUJNA010003550">
    <property type="protein sequence ID" value="CAJ1404666.1"/>
    <property type="molecule type" value="Genomic_DNA"/>
</dbReference>
<keyword evidence="8" id="KW-0851">Voltage-gated channel</keyword>
<dbReference type="InterPro" id="IPR002048">
    <property type="entry name" value="EF_hand_dom"/>
</dbReference>
<evidence type="ECO:0000256" key="9">
    <source>
        <dbReference type="ARBA" id="ARBA00022989"/>
    </source>
</evidence>
<dbReference type="InterPro" id="IPR018247">
    <property type="entry name" value="EF_Hand_1_Ca_BS"/>
</dbReference>
<sequence length="596" mass="66867">MLASGEQSEDESAELERTLATLGRELLALGRQQQMMQDALEVHRRAMQAMLRPCGENGPRPSVISPEGTSPSLRISYDFDAQDLDELKASRASGRFSPLGTPTAQPVAGPPADSPAEGSLEKMTSNPAADPATQEAKTAEADDNRRGFESRSTSRMRTLMREDSTSVAKGLKLAQERRNWFDTMIGVLVLLNAFVMVLDLESQGNGAGFRSGIIEEDVWSGFSQVVQVLEHFFAVAFILELIYRVATERFKYFKEAMNVFDSVLVMLACVDLYILTPLLTTSLNNTTTLRLLRTIKLVRAIRIVRALRLFRGLRLLIKACSSFLPSLCWSMALLGLFMMMGGLFMGNLLQDYILDEDIVFDKRQWMWLHYGTAYRAMYTMFEMTFAGNWPVYARPVLENAGHGYVVFYFLYITFVVFAVIRVISAIFLRETLEAANNDAEMMVQERLRKKTTYVHKLEGIFQACDESGDGVLSEEELTELMRDPRVQVYLESLEIDVQESTALFHLLQNGDGVISCDDFIEGILRCKGPARAIDQILLTNDIKKLGDSVLELTTSLEKAGIIATGKSKNKYRRNIEDELALMPTMGMTLSGRYVFG</sequence>
<dbReference type="GO" id="GO:0005891">
    <property type="term" value="C:voltage-gated calcium channel complex"/>
    <property type="evidence" value="ECO:0007669"/>
    <property type="project" value="TreeGrafter"/>
</dbReference>
<dbReference type="PROSITE" id="PS00018">
    <property type="entry name" value="EF_HAND_1"/>
    <property type="match status" value="1"/>
</dbReference>
<keyword evidence="13" id="KW-0407">Ion channel</keyword>
<proteinExistence type="predicted"/>
<evidence type="ECO:0000256" key="6">
    <source>
        <dbReference type="ARBA" id="ARBA00022692"/>
    </source>
</evidence>
<feature type="domain" description="EF-hand" evidence="16">
    <location>
        <begin position="452"/>
        <end position="487"/>
    </location>
</feature>
<evidence type="ECO:0000259" key="16">
    <source>
        <dbReference type="PROSITE" id="PS50222"/>
    </source>
</evidence>
<keyword evidence="11 15" id="KW-0472">Membrane</keyword>
<dbReference type="InterPro" id="IPR005821">
    <property type="entry name" value="Ion_trans_dom"/>
</dbReference>
<dbReference type="Gene3D" id="1.20.120.350">
    <property type="entry name" value="Voltage-gated potassium channels. Chain C"/>
    <property type="match status" value="1"/>
</dbReference>
<feature type="transmembrane region" description="Helical" evidence="15">
    <location>
        <begin position="405"/>
        <end position="428"/>
    </location>
</feature>
<evidence type="ECO:0000256" key="8">
    <source>
        <dbReference type="ARBA" id="ARBA00022882"/>
    </source>
</evidence>
<dbReference type="InterPro" id="IPR027359">
    <property type="entry name" value="Volt_channel_dom_sf"/>
</dbReference>
<keyword evidence="12" id="KW-0325">Glycoprotein</keyword>
<evidence type="ECO:0000256" key="10">
    <source>
        <dbReference type="ARBA" id="ARBA00023065"/>
    </source>
</evidence>
<gene>
    <name evidence="17" type="ORF">EVOR1521_LOCUS27067</name>
</gene>
<dbReference type="PANTHER" id="PTHR45628">
    <property type="entry name" value="VOLTAGE-DEPENDENT CALCIUM CHANNEL TYPE A SUBUNIT ALPHA-1"/>
    <property type="match status" value="1"/>
</dbReference>